<reference evidence="3" key="1">
    <citation type="submission" date="2020-04" db="EMBL/GenBank/DDBJ databases">
        <title>Hybrid Assembly of Korean Phytophthora infestans isolates.</title>
        <authorList>
            <person name="Prokchorchik M."/>
            <person name="Lee Y."/>
            <person name="Seo J."/>
            <person name="Cho J.-H."/>
            <person name="Park Y.-E."/>
            <person name="Jang D.-C."/>
            <person name="Im J.-S."/>
            <person name="Choi J.-G."/>
            <person name="Park H.-J."/>
            <person name="Lee G.-B."/>
            <person name="Lee Y.-G."/>
            <person name="Hong S.-Y."/>
            <person name="Cho K."/>
            <person name="Sohn K.H."/>
        </authorList>
    </citation>
    <scope>NUCLEOTIDE SEQUENCE</scope>
    <source>
        <strain evidence="3">KR_1_A1</strain>
    </source>
</reference>
<feature type="transmembrane region" description="Helical" evidence="1">
    <location>
        <begin position="239"/>
        <end position="259"/>
    </location>
</feature>
<feature type="transmembrane region" description="Helical" evidence="1">
    <location>
        <begin position="389"/>
        <end position="408"/>
    </location>
</feature>
<feature type="domain" description="WLGC" evidence="2">
    <location>
        <begin position="700"/>
        <end position="766"/>
    </location>
</feature>
<comment type="caution">
    <text evidence="3">The sequence shown here is derived from an EMBL/GenBank/DDBJ whole genome shotgun (WGS) entry which is preliminary data.</text>
</comment>
<dbReference type="Proteomes" id="UP000602510">
    <property type="component" value="Unassembled WGS sequence"/>
</dbReference>
<keyword evidence="1" id="KW-0812">Transmembrane</keyword>
<name>A0A833T131_PHYIN</name>
<feature type="transmembrane region" description="Helical" evidence="1">
    <location>
        <begin position="271"/>
        <end position="294"/>
    </location>
</feature>
<protein>
    <recommendedName>
        <fullName evidence="2">WLGC domain-containing protein</fullName>
    </recommendedName>
</protein>
<feature type="transmembrane region" description="Helical" evidence="1">
    <location>
        <begin position="131"/>
        <end position="152"/>
    </location>
</feature>
<evidence type="ECO:0000313" key="4">
    <source>
        <dbReference type="Proteomes" id="UP000602510"/>
    </source>
</evidence>
<dbReference type="AlphaFoldDB" id="A0A833T131"/>
<keyword evidence="4" id="KW-1185">Reference proteome</keyword>
<evidence type="ECO:0000313" key="3">
    <source>
        <dbReference type="EMBL" id="KAF4036100.1"/>
    </source>
</evidence>
<keyword evidence="1" id="KW-0472">Membrane</keyword>
<gene>
    <name evidence="3" type="ORF">GN244_ATG11917</name>
</gene>
<sequence length="767" mass="85720">MGKAFSSSNVVAAGFDTSKLRSAPSRKKIQRMDTQSVIVSTMKTNQILPVATLTTQEEKTSEKKYQFVTLTFGEAFGALGTPMLVTLVACISWTNCLICVTLLPNQAANWLMGTTGYDNGQFWLMIDTDPVMTKIGAAGLAFVSACYLYVVIKMLRWQKTVLHLQQASQRHEEQRRADSAVDSWMRAASLRCKTQYVEFTSFRGNKRKFWNVCLKIFNLSMQMTVLLELLETGSPVALVYGYTAFISLGSLAGALKILIGKFSAMGEVVAGCPFDLFAAIVFPCLVLVYCFYNFQFDDAVFATYLEILPVGSFERSAAVFADPSEMALFRLAFDSLRIKSTLDLVLRVGINLSFCYRLKRIGDVLVAAHVRRAQALRAKRTTRHRQQRPVPRVVAVFFIAFSVVVWMVTNQVIADSHAHCSHYPQCVVYAYRWKQGGVCPCRILIDVDRAPRTYDEWTNPVDVYSTVQALATAGELRSLQLINRQLLELPEELRACRQLSSLELIYTGIQKIPSWTKEFKYLQTLHLEGKVGSQNLLLLPDDLFNDMPWLSTIHIGIHPELSRIPSLSGVPNLQSVTLAWLLELRTLPSFDHVSRLQSLVLGLLPHLEQIPDMAPLKALSDFTLSLPIQLCCNGFRGKCDLTDDYCVQNSRSGIPAASCFKGEPFLGNAGTQEAFTRFDASICQKMSSDLLVVPGGPTKQTIEICDSKPFARCEGPDGGVGICYNTRMQVLSCYGDENYIKLRRYQIQKDIGQKCDSVLEGWLGCRD</sequence>
<keyword evidence="1" id="KW-1133">Transmembrane helix</keyword>
<dbReference type="SUPFAM" id="SSF52058">
    <property type="entry name" value="L domain-like"/>
    <property type="match status" value="1"/>
</dbReference>
<accession>A0A833T131</accession>
<dbReference type="InterPro" id="IPR032675">
    <property type="entry name" value="LRR_dom_sf"/>
</dbReference>
<proteinExistence type="predicted"/>
<dbReference type="Pfam" id="PF26605">
    <property type="entry name" value="WLGC"/>
    <property type="match status" value="1"/>
</dbReference>
<dbReference type="EMBL" id="WSZM01000282">
    <property type="protein sequence ID" value="KAF4036100.1"/>
    <property type="molecule type" value="Genomic_DNA"/>
</dbReference>
<dbReference type="Gene3D" id="3.80.10.10">
    <property type="entry name" value="Ribonuclease Inhibitor"/>
    <property type="match status" value="1"/>
</dbReference>
<evidence type="ECO:0000256" key="1">
    <source>
        <dbReference type="SAM" id="Phobius"/>
    </source>
</evidence>
<evidence type="ECO:0000259" key="2">
    <source>
        <dbReference type="Pfam" id="PF26605"/>
    </source>
</evidence>
<dbReference type="InterPro" id="IPR058256">
    <property type="entry name" value="WLGC"/>
</dbReference>
<organism evidence="3 4">
    <name type="scientific">Phytophthora infestans</name>
    <name type="common">Potato late blight agent</name>
    <name type="synonym">Botrytis infestans</name>
    <dbReference type="NCBI Taxonomy" id="4787"/>
    <lineage>
        <taxon>Eukaryota</taxon>
        <taxon>Sar</taxon>
        <taxon>Stramenopiles</taxon>
        <taxon>Oomycota</taxon>
        <taxon>Peronosporomycetes</taxon>
        <taxon>Peronosporales</taxon>
        <taxon>Peronosporaceae</taxon>
        <taxon>Phytophthora</taxon>
    </lineage>
</organism>